<dbReference type="OrthoDB" id="2195155at2"/>
<keyword evidence="1" id="KW-0812">Transmembrane</keyword>
<sequence>MQKVEKASIIIWLLDDLQYYVTRLFVIGLVYYFFQEYELMRKICILVTIYYIVHFLYEGIINIFYYKNFRYIEEKERVQLIKGGLTVRHNTIPIRRIQHVNITQNFYSRLFNLYSIGIYTAGGYHSIQFIKKDVAEKLKEDITRFLIEKGIDQDEQEKRSCS</sequence>
<comment type="caution">
    <text evidence="3">The sequence shown here is derived from an EMBL/GenBank/DDBJ whole genome shotgun (WGS) entry which is preliminary data.</text>
</comment>
<evidence type="ECO:0000313" key="4">
    <source>
        <dbReference type="Proteomes" id="UP000037977"/>
    </source>
</evidence>
<dbReference type="PANTHER" id="PTHR34473">
    <property type="entry name" value="UPF0699 TRANSMEMBRANE PROTEIN YDBS"/>
    <property type="match status" value="1"/>
</dbReference>
<evidence type="ECO:0000259" key="2">
    <source>
        <dbReference type="Pfam" id="PF03703"/>
    </source>
</evidence>
<evidence type="ECO:0000313" key="3">
    <source>
        <dbReference type="EMBL" id="KOY81700.1"/>
    </source>
</evidence>
<dbReference type="Proteomes" id="UP000037977">
    <property type="component" value="Unassembled WGS sequence"/>
</dbReference>
<dbReference type="InterPro" id="IPR005182">
    <property type="entry name" value="YdbS-like_PH"/>
</dbReference>
<evidence type="ECO:0000256" key="1">
    <source>
        <dbReference type="SAM" id="Phobius"/>
    </source>
</evidence>
<gene>
    <name evidence="3" type="ORF">ADM90_12285</name>
</gene>
<dbReference type="RefSeq" id="WP_053995292.1">
    <property type="nucleotide sequence ID" value="NZ_CP065643.1"/>
</dbReference>
<reference evidence="3 4" key="1">
    <citation type="submission" date="2015-07" db="EMBL/GenBank/DDBJ databases">
        <title>Genome sequencing project for genomic taxonomy and phylogenomics of Bacillus-like bacteria.</title>
        <authorList>
            <person name="Liu B."/>
            <person name="Wang J."/>
            <person name="Zhu Y."/>
            <person name="Liu G."/>
            <person name="Chen Q."/>
            <person name="Chen Z."/>
            <person name="Che J."/>
            <person name="Ge C."/>
            <person name="Shi H."/>
            <person name="Pan Z."/>
            <person name="Liu X."/>
        </authorList>
    </citation>
    <scope>NUCLEOTIDE SEQUENCE [LARGE SCALE GENOMIC DNA]</scope>
    <source>
        <strain evidence="3 4">DSM 54</strain>
    </source>
</reference>
<feature type="transmembrane region" description="Helical" evidence="1">
    <location>
        <begin position="17"/>
        <end position="34"/>
    </location>
</feature>
<dbReference type="PANTHER" id="PTHR34473:SF2">
    <property type="entry name" value="UPF0699 TRANSMEMBRANE PROTEIN YDBT"/>
    <property type="match status" value="1"/>
</dbReference>
<feature type="domain" description="YdbS-like PH" evidence="2">
    <location>
        <begin position="66"/>
        <end position="140"/>
    </location>
</feature>
<dbReference type="STRING" id="33935.ADM90_12285"/>
<keyword evidence="4" id="KW-1185">Reference proteome</keyword>
<keyword evidence="1" id="KW-0472">Membrane</keyword>
<keyword evidence="1" id="KW-1133">Transmembrane helix</keyword>
<feature type="transmembrane region" description="Helical" evidence="1">
    <location>
        <begin position="43"/>
        <end position="66"/>
    </location>
</feature>
<protein>
    <recommendedName>
        <fullName evidence="2">YdbS-like PH domain-containing protein</fullName>
    </recommendedName>
</protein>
<dbReference type="Pfam" id="PF03703">
    <property type="entry name" value="bPH_2"/>
    <property type="match status" value="1"/>
</dbReference>
<dbReference type="EMBL" id="LGCI01000008">
    <property type="protein sequence ID" value="KOY81700.1"/>
    <property type="molecule type" value="Genomic_DNA"/>
</dbReference>
<dbReference type="PATRIC" id="fig|33935.3.peg.3299"/>
<name>A0A0M9DJJ8_9BACI</name>
<proteinExistence type="predicted"/>
<organism evidence="3 4">
    <name type="scientific">Lysinibacillus macroides</name>
    <dbReference type="NCBI Taxonomy" id="33935"/>
    <lineage>
        <taxon>Bacteria</taxon>
        <taxon>Bacillati</taxon>
        <taxon>Bacillota</taxon>
        <taxon>Bacilli</taxon>
        <taxon>Bacillales</taxon>
        <taxon>Bacillaceae</taxon>
        <taxon>Lysinibacillus</taxon>
    </lineage>
</organism>
<dbReference type="AlphaFoldDB" id="A0A0M9DJJ8"/>
<accession>A0A0M9DJJ8</accession>